<feature type="signal peptide" evidence="1">
    <location>
        <begin position="1"/>
        <end position="21"/>
    </location>
</feature>
<accession>A0AAN3MCV2</accession>
<evidence type="ECO:0000256" key="1">
    <source>
        <dbReference type="SAM" id="SignalP"/>
    </source>
</evidence>
<dbReference type="Proteomes" id="UP000005056">
    <property type="component" value="Unassembled WGS sequence"/>
</dbReference>
<reference evidence="2 3" key="1">
    <citation type="submission" date="2010-09" db="EMBL/GenBank/DDBJ databases">
        <authorList>
            <person name="Weinstock G."/>
            <person name="Sodergren E."/>
            <person name="Clifton S."/>
            <person name="Fulton L."/>
            <person name="Fulton B."/>
            <person name="Courtney L."/>
            <person name="Fronick C."/>
            <person name="Harrison M."/>
            <person name="Strong C."/>
            <person name="Farmer C."/>
            <person name="Delahaunty K."/>
            <person name="Markovic C."/>
            <person name="Hall O."/>
            <person name="Minx P."/>
            <person name="Tomlinson C."/>
            <person name="Mitreva M."/>
            <person name="Hou S."/>
            <person name="Chen J."/>
            <person name="Wollam A."/>
            <person name="Pepin K.H."/>
            <person name="Johnson M."/>
            <person name="Bhonagiri V."/>
            <person name="Zhang X."/>
            <person name="Suruliraj S."/>
            <person name="Warren W."/>
            <person name="Chinwalla A."/>
            <person name="Mardis E.R."/>
            <person name="Wilson R.K."/>
        </authorList>
    </citation>
    <scope>NUCLEOTIDE SEQUENCE [LARGE SCALE GENOMIC DNA]</scope>
    <source>
        <strain evidence="2 3">MS 85-1</strain>
    </source>
</reference>
<dbReference type="RefSeq" id="WP_000702794.1">
    <property type="nucleotide sequence ID" value="NZ_ADWQ01000003.1"/>
</dbReference>
<gene>
    <name evidence="2" type="ORF">HMPREF9350_00962</name>
</gene>
<name>A0AAN3MCV2_ECOLX</name>
<comment type="caution">
    <text evidence="2">The sequence shown here is derived from an EMBL/GenBank/DDBJ whole genome shotgun (WGS) entry which is preliminary data.</text>
</comment>
<evidence type="ECO:0000313" key="3">
    <source>
        <dbReference type="Proteomes" id="UP000005056"/>
    </source>
</evidence>
<keyword evidence="1" id="KW-0732">Signal</keyword>
<dbReference type="AlphaFoldDB" id="A0AAN3MCV2"/>
<proteinExistence type="predicted"/>
<evidence type="ECO:0000313" key="2">
    <source>
        <dbReference type="EMBL" id="EFU36904.1"/>
    </source>
</evidence>
<feature type="chain" id="PRO_5042994039" evidence="1">
    <location>
        <begin position="22"/>
        <end position="78"/>
    </location>
</feature>
<dbReference type="EMBL" id="ADWQ01000003">
    <property type="protein sequence ID" value="EFU36904.1"/>
    <property type="molecule type" value="Genomic_DNA"/>
</dbReference>
<sequence>MKIRYAAIFLALPLLCTTAQANSFLHYAGEFNFRTGEKQNNVTIAGLSAITFDAKKIFSMLLTIAETIIKKEMPVFIH</sequence>
<protein>
    <submittedName>
        <fullName evidence="2">Uncharacterized protein</fullName>
    </submittedName>
</protein>
<organism evidence="2 3">
    <name type="scientific">Escherichia coli MS 85-1</name>
    <dbReference type="NCBI Taxonomy" id="679202"/>
    <lineage>
        <taxon>Bacteria</taxon>
        <taxon>Pseudomonadati</taxon>
        <taxon>Pseudomonadota</taxon>
        <taxon>Gammaproteobacteria</taxon>
        <taxon>Enterobacterales</taxon>
        <taxon>Enterobacteriaceae</taxon>
        <taxon>Escherichia</taxon>
    </lineage>
</organism>